<organism evidence="1 2">
    <name type="scientific">Gallibacterium anatis 12656/12</name>
    <dbReference type="NCBI Taxonomy" id="1195244"/>
    <lineage>
        <taxon>Bacteria</taxon>
        <taxon>Pseudomonadati</taxon>
        <taxon>Pseudomonadota</taxon>
        <taxon>Gammaproteobacteria</taxon>
        <taxon>Pasteurellales</taxon>
        <taxon>Pasteurellaceae</taxon>
        <taxon>Gallibacterium</taxon>
    </lineage>
</organism>
<evidence type="ECO:0000313" key="2">
    <source>
        <dbReference type="Proteomes" id="UP000016529"/>
    </source>
</evidence>
<dbReference type="AlphaFoldDB" id="U1GM18"/>
<proteinExistence type="predicted"/>
<accession>U1GM18</accession>
<dbReference type="Proteomes" id="UP000016529">
    <property type="component" value="Unassembled WGS sequence"/>
</dbReference>
<sequence length="34" mass="4174">MAYHYQQFLQTWVQLVGLMEPVQGYLKIQKYLKK</sequence>
<dbReference type="EMBL" id="AVOX01000017">
    <property type="protein sequence ID" value="ERF78657.1"/>
    <property type="molecule type" value="Genomic_DNA"/>
</dbReference>
<evidence type="ECO:0000313" key="1">
    <source>
        <dbReference type="EMBL" id="ERF78657.1"/>
    </source>
</evidence>
<name>U1GM18_9PAST</name>
<reference evidence="1 2" key="1">
    <citation type="journal article" date="2013" name="Genome Announc.">
        <title>Draft Genome Sequence of Gallibacterium anatis bv. haemolytica 12656-12 Liver, an Isolate Obtained from the Liver of a Septicemic Chicken.</title>
        <authorList>
            <person name="Kudirkiene E."/>
            <person name="Christensen H."/>
            <person name="Bojesen A.M."/>
        </authorList>
    </citation>
    <scope>NUCLEOTIDE SEQUENCE [LARGE SCALE GENOMIC DNA]</scope>
    <source>
        <strain evidence="1">12656/12</strain>
    </source>
</reference>
<gene>
    <name evidence="1" type="ORF">N561_05025</name>
</gene>
<protein>
    <submittedName>
        <fullName evidence="1">Uncharacterized protein</fullName>
    </submittedName>
</protein>
<comment type="caution">
    <text evidence="1">The sequence shown here is derived from an EMBL/GenBank/DDBJ whole genome shotgun (WGS) entry which is preliminary data.</text>
</comment>